<evidence type="ECO:0000313" key="3">
    <source>
        <dbReference type="EMBL" id="VTR92670.1"/>
    </source>
</evidence>
<feature type="compositionally biased region" description="Pro residues" evidence="1">
    <location>
        <begin position="1"/>
        <end position="13"/>
    </location>
</feature>
<dbReference type="PROSITE" id="PS00383">
    <property type="entry name" value="TYR_PHOSPHATASE_1"/>
    <property type="match status" value="1"/>
</dbReference>
<keyword evidence="4" id="KW-1185">Reference proteome</keyword>
<gene>
    <name evidence="3" type="ORF">SOIL9_50440</name>
</gene>
<dbReference type="EMBL" id="LR593886">
    <property type="protein sequence ID" value="VTR92670.1"/>
    <property type="molecule type" value="Genomic_DNA"/>
</dbReference>
<accession>A0A6P2CZM4</accession>
<dbReference type="Gene3D" id="3.90.190.10">
    <property type="entry name" value="Protein tyrosine phosphatase superfamily"/>
    <property type="match status" value="1"/>
</dbReference>
<dbReference type="InterPro" id="IPR016130">
    <property type="entry name" value="Tyr_Pase_AS"/>
</dbReference>
<dbReference type="Pfam" id="PF22741">
    <property type="entry name" value="PTP-NADK"/>
    <property type="match status" value="1"/>
</dbReference>
<protein>
    <submittedName>
        <fullName evidence="3">Protein tyrosine serine phosphatase: Uncharacterized protein</fullName>
    </submittedName>
</protein>
<feature type="domain" description="DSP-PTPase phosphatase fused to NAD+ Kinase" evidence="2">
    <location>
        <begin position="65"/>
        <end position="165"/>
    </location>
</feature>
<dbReference type="InterPro" id="IPR029021">
    <property type="entry name" value="Prot-tyrosine_phosphatase-like"/>
</dbReference>
<evidence type="ECO:0000259" key="2">
    <source>
        <dbReference type="Pfam" id="PF22741"/>
    </source>
</evidence>
<dbReference type="RefSeq" id="WP_162667500.1">
    <property type="nucleotide sequence ID" value="NZ_LR593886.1"/>
</dbReference>
<evidence type="ECO:0000256" key="1">
    <source>
        <dbReference type="SAM" id="MobiDB-lite"/>
    </source>
</evidence>
<name>A0A6P2CZM4_9BACT</name>
<evidence type="ECO:0000313" key="4">
    <source>
        <dbReference type="Proteomes" id="UP000464178"/>
    </source>
</evidence>
<organism evidence="3 4">
    <name type="scientific">Gemmata massiliana</name>
    <dbReference type="NCBI Taxonomy" id="1210884"/>
    <lineage>
        <taxon>Bacteria</taxon>
        <taxon>Pseudomonadati</taxon>
        <taxon>Planctomycetota</taxon>
        <taxon>Planctomycetia</taxon>
        <taxon>Gemmatales</taxon>
        <taxon>Gemmataceae</taxon>
        <taxon>Gemmata</taxon>
    </lineage>
</organism>
<feature type="region of interest" description="Disordered" evidence="1">
    <location>
        <begin position="1"/>
        <end position="22"/>
    </location>
</feature>
<dbReference type="Proteomes" id="UP000464178">
    <property type="component" value="Chromosome"/>
</dbReference>
<dbReference type="InterPro" id="IPR055214">
    <property type="entry name" value="PTP-NADK"/>
</dbReference>
<dbReference type="SUPFAM" id="SSF52799">
    <property type="entry name" value="(Phosphotyrosine protein) phosphatases II"/>
    <property type="match status" value="1"/>
</dbReference>
<dbReference type="KEGG" id="gms:SOIL9_50440"/>
<sequence>MDAPEPTPIPAPPGQGTLPPVSAPARRFSRRRLFKLAGGAVALGFGAEFLRVVAFTNVHTVIPGRVYRTAQLKPEQLQRFIAEKGIRTVVNLRGVCSNMPWYIGECQTSHAANINQEDVTLSAKRYPAPVEVKRLIDVFDHTAYPVVMHCQRGADRTGLGSTVAKLLMTNEDLATARRQMWFRYGHFPYGRTAVLDEFFDYYAAWLAARNEEHAPDRFRRWVNTDYCPGPYRADLSLIGPKTFPAGRGFSVTVRARNTSIEPWTFTPGGTGGIRLRHTLTDHPAGETKHKAHVGHLARVVNPGEHIDLVCGIPPQPAGSYMLHADLLHGQPIELLNTDFVQYGSEPLMTNVIVS</sequence>
<reference evidence="3 4" key="1">
    <citation type="submission" date="2019-05" db="EMBL/GenBank/DDBJ databases">
        <authorList>
            <consortium name="Science for Life Laboratories"/>
        </authorList>
    </citation>
    <scope>NUCLEOTIDE SEQUENCE [LARGE SCALE GENOMIC DNA]</scope>
    <source>
        <strain evidence="3">Soil9</strain>
    </source>
</reference>
<proteinExistence type="predicted"/>
<dbReference type="AlphaFoldDB" id="A0A6P2CZM4"/>